<dbReference type="SMART" id="SM00535">
    <property type="entry name" value="RIBOc"/>
    <property type="match status" value="1"/>
</dbReference>
<proteinExistence type="predicted"/>
<evidence type="ECO:0000313" key="3">
    <source>
        <dbReference type="EMBL" id="KKN54734.1"/>
    </source>
</evidence>
<accession>A0A0F9RIX6</accession>
<protein>
    <recommendedName>
        <fullName evidence="2">RNase III domain-containing protein</fullName>
    </recommendedName>
</protein>
<dbReference type="AlphaFoldDB" id="A0A0F9RIX6"/>
<dbReference type="SUPFAM" id="SSF69065">
    <property type="entry name" value="RNase III domain-like"/>
    <property type="match status" value="1"/>
</dbReference>
<dbReference type="GO" id="GO:0004525">
    <property type="term" value="F:ribonuclease III activity"/>
    <property type="evidence" value="ECO:0007669"/>
    <property type="project" value="InterPro"/>
</dbReference>
<name>A0A0F9RIX6_9ZZZZ</name>
<dbReference type="EMBL" id="LAZR01000915">
    <property type="protein sequence ID" value="KKN54734.1"/>
    <property type="molecule type" value="Genomic_DNA"/>
</dbReference>
<organism evidence="3">
    <name type="scientific">marine sediment metagenome</name>
    <dbReference type="NCBI Taxonomy" id="412755"/>
    <lineage>
        <taxon>unclassified sequences</taxon>
        <taxon>metagenomes</taxon>
        <taxon>ecological metagenomes</taxon>
    </lineage>
</organism>
<feature type="domain" description="RNase III" evidence="2">
    <location>
        <begin position="8"/>
        <end position="129"/>
    </location>
</feature>
<dbReference type="InterPro" id="IPR000999">
    <property type="entry name" value="RNase_III_dom"/>
</dbReference>
<dbReference type="Gene3D" id="1.10.1520.10">
    <property type="entry name" value="Ribonuclease III domain"/>
    <property type="match status" value="1"/>
</dbReference>
<reference evidence="3" key="1">
    <citation type="journal article" date="2015" name="Nature">
        <title>Complex archaea that bridge the gap between prokaryotes and eukaryotes.</title>
        <authorList>
            <person name="Spang A."/>
            <person name="Saw J.H."/>
            <person name="Jorgensen S.L."/>
            <person name="Zaremba-Niedzwiedzka K."/>
            <person name="Martijn J."/>
            <person name="Lind A.E."/>
            <person name="van Eijk R."/>
            <person name="Schleper C."/>
            <person name="Guy L."/>
            <person name="Ettema T.J."/>
        </authorList>
    </citation>
    <scope>NUCLEOTIDE SEQUENCE</scope>
</reference>
<dbReference type="GO" id="GO:0006396">
    <property type="term" value="P:RNA processing"/>
    <property type="evidence" value="ECO:0007669"/>
    <property type="project" value="InterPro"/>
</dbReference>
<dbReference type="PROSITE" id="PS50142">
    <property type="entry name" value="RNASE_3_2"/>
    <property type="match status" value="1"/>
</dbReference>
<dbReference type="PANTHER" id="PTHR14950:SF37">
    <property type="entry name" value="ENDORIBONUCLEASE DICER"/>
    <property type="match status" value="1"/>
</dbReference>
<gene>
    <name evidence="3" type="ORF">LCGC14_0589340</name>
</gene>
<evidence type="ECO:0000256" key="1">
    <source>
        <dbReference type="ARBA" id="ARBA00022801"/>
    </source>
</evidence>
<keyword evidence="1" id="KW-0378">Hydrolase</keyword>
<dbReference type="PANTHER" id="PTHR14950">
    <property type="entry name" value="DICER-RELATED"/>
    <property type="match status" value="1"/>
</dbReference>
<dbReference type="InterPro" id="IPR036389">
    <property type="entry name" value="RNase_III_sf"/>
</dbReference>
<dbReference type="CDD" id="cd00593">
    <property type="entry name" value="RIBOc"/>
    <property type="match status" value="1"/>
</dbReference>
<dbReference type="Pfam" id="PF00636">
    <property type="entry name" value="Ribonuclease_3"/>
    <property type="match status" value="1"/>
</dbReference>
<comment type="caution">
    <text evidence="3">The sequence shown here is derived from an EMBL/GenBank/DDBJ whole genome shotgun (WGS) entry which is preliminary data.</text>
</comment>
<sequence>MTIKNEKLREFQEFINYKFRDKELLTQSLTTPQLGKELDIPSYDFLETLGDAVIKTLLILKLYQIGITDSGEITKLKAELENDNTLKNVAEKNGFEAYVFKAEKQKIKDTRILADVFESVCGAIFLDSDWNLKIVEEKMIHRFFGDIGLKVRDLNIASKNTLLEYLQKKFHTNVSIKLDYEKFGPDDNTSWIAKNPKFVVNNKLTELDKVPPNIKSEKYKNKQEADKEVYLKILRYLRNEEV</sequence>
<evidence type="ECO:0000259" key="2">
    <source>
        <dbReference type="PROSITE" id="PS50142"/>
    </source>
</evidence>